<accession>A0A1G4B9J1</accession>
<sequence length="44" mass="4736">MPLHLRSCGSSYAIHETSALRSKAVVSMPSHSITIPKHTMGIAM</sequence>
<dbReference type="GeneID" id="34559744"/>
<evidence type="ECO:0000313" key="2">
    <source>
        <dbReference type="Proteomes" id="UP000176998"/>
    </source>
</evidence>
<dbReference type="RefSeq" id="XP_022475232.1">
    <property type="nucleotide sequence ID" value="XM_022618234.1"/>
</dbReference>
<name>A0A1G4B9J1_9PEZI</name>
<organism evidence="1 2">
    <name type="scientific">Colletotrichum orchidophilum</name>
    <dbReference type="NCBI Taxonomy" id="1209926"/>
    <lineage>
        <taxon>Eukaryota</taxon>
        <taxon>Fungi</taxon>
        <taxon>Dikarya</taxon>
        <taxon>Ascomycota</taxon>
        <taxon>Pezizomycotina</taxon>
        <taxon>Sordariomycetes</taxon>
        <taxon>Hypocreomycetidae</taxon>
        <taxon>Glomerellales</taxon>
        <taxon>Glomerellaceae</taxon>
        <taxon>Colletotrichum</taxon>
    </lineage>
</organism>
<dbReference type="EMBL" id="MJBS01000050">
    <property type="protein sequence ID" value="OHE98080.1"/>
    <property type="molecule type" value="Genomic_DNA"/>
</dbReference>
<keyword evidence="2" id="KW-1185">Reference proteome</keyword>
<dbReference type="Proteomes" id="UP000176998">
    <property type="component" value="Unassembled WGS sequence"/>
</dbReference>
<proteinExistence type="predicted"/>
<protein>
    <submittedName>
        <fullName evidence="1">Uncharacterized protein</fullName>
    </submittedName>
</protein>
<gene>
    <name evidence="1" type="ORF">CORC01_06594</name>
</gene>
<comment type="caution">
    <text evidence="1">The sequence shown here is derived from an EMBL/GenBank/DDBJ whole genome shotgun (WGS) entry which is preliminary data.</text>
</comment>
<evidence type="ECO:0000313" key="1">
    <source>
        <dbReference type="EMBL" id="OHE98080.1"/>
    </source>
</evidence>
<dbReference type="AlphaFoldDB" id="A0A1G4B9J1"/>
<reference evidence="1 2" key="1">
    <citation type="submission" date="2016-09" db="EMBL/GenBank/DDBJ databases">
        <authorList>
            <person name="Capua I."/>
            <person name="De Benedictis P."/>
            <person name="Joannis T."/>
            <person name="Lombin L.H."/>
            <person name="Cattoli G."/>
        </authorList>
    </citation>
    <scope>NUCLEOTIDE SEQUENCE [LARGE SCALE GENOMIC DNA]</scope>
    <source>
        <strain evidence="1 2">IMI 309357</strain>
    </source>
</reference>